<evidence type="ECO:0000256" key="2">
    <source>
        <dbReference type="ARBA" id="ARBA00022857"/>
    </source>
</evidence>
<dbReference type="Pfam" id="PF01370">
    <property type="entry name" value="Epimerase"/>
    <property type="match status" value="1"/>
</dbReference>
<organism evidence="7 8">
    <name type="scientific">Candidatus Taylorbacteria bacterium RIFCSPLOWO2_01_FULL_45_15b</name>
    <dbReference type="NCBI Taxonomy" id="1802319"/>
    <lineage>
        <taxon>Bacteria</taxon>
        <taxon>Candidatus Tayloriibacteriota</taxon>
    </lineage>
</organism>
<dbReference type="GO" id="GO:0070401">
    <property type="term" value="F:NADP+ binding"/>
    <property type="evidence" value="ECO:0007669"/>
    <property type="project" value="UniProtKB-UniRule"/>
</dbReference>
<dbReference type="SUPFAM" id="SSF51735">
    <property type="entry name" value="NAD(P)-binding Rossmann-fold domains"/>
    <property type="match status" value="1"/>
</dbReference>
<sequence>MMDLKKSKILITGGSGFVGSHFVDTLLAEGVPSENIRAPRRSECDLLDLEQCAAAMRGIDVVFHMAAHTGGMEEHKQHPGEIIRDNVLMNTNVLEAARLQKVKKVVAMGSATVYAADLEVPYHEDSIWGSRYEKIHLPYSFSKLLLLVMGQTYREQYGMNIVHVIPTNMYGPGDDGKSGYVIPTLINRIKKSKSDGSKSIEVWGSGNSTRDFLYVEDAVRALVAIAEKYDEAEPLNLGSGKESTIRELAEIISKIMGFEGALIWLKDKGGPDNRRLLDISRVREAIGYNPDTDLETGLRKTIHWMNLNQQ</sequence>
<dbReference type="EMBL" id="MHRX01000045">
    <property type="protein sequence ID" value="OHA32480.1"/>
    <property type="molecule type" value="Genomic_DNA"/>
</dbReference>
<keyword evidence="2 5" id="KW-0521">NADP</keyword>
<feature type="binding site" evidence="5">
    <location>
        <position position="210"/>
    </location>
    <ligand>
        <name>substrate</name>
    </ligand>
</feature>
<dbReference type="GO" id="GO:0050577">
    <property type="term" value="F:GDP-L-fucose synthase activity"/>
    <property type="evidence" value="ECO:0007669"/>
    <property type="project" value="UniProtKB-UniRule"/>
</dbReference>
<evidence type="ECO:0000313" key="8">
    <source>
        <dbReference type="Proteomes" id="UP000176221"/>
    </source>
</evidence>
<feature type="binding site" evidence="5">
    <location>
        <position position="143"/>
    </location>
    <ligand>
        <name>NADP(+)</name>
        <dbReference type="ChEBI" id="CHEBI:58349"/>
    </ligand>
</feature>
<dbReference type="PANTHER" id="PTHR43238:SF1">
    <property type="entry name" value="GDP-L-FUCOSE SYNTHASE"/>
    <property type="match status" value="1"/>
</dbReference>
<comment type="caution">
    <text evidence="5">Lacks conserved residue(s) required for the propagation of feature annotation.</text>
</comment>
<feature type="site" description="Important for catalytic activity" evidence="5">
    <location>
        <position position="110"/>
    </location>
</feature>
<dbReference type="AlphaFoldDB" id="A0A1G2N8S4"/>
<dbReference type="Gene3D" id="3.40.50.720">
    <property type="entry name" value="NAD(P)-binding Rossmann-like Domain"/>
    <property type="match status" value="1"/>
</dbReference>
<comment type="function">
    <text evidence="5">Catalyzes the two-step NADP-dependent conversion of GDP-4-dehydro-6-deoxy-D-mannose to GDP-fucose, involving an epimerase and a reductase reaction.</text>
</comment>
<feature type="binding site" evidence="5">
    <location>
        <begin position="13"/>
        <end position="19"/>
    </location>
    <ligand>
        <name>NADP(+)</name>
        <dbReference type="ChEBI" id="CHEBI:58349"/>
    </ligand>
</feature>
<evidence type="ECO:0000256" key="3">
    <source>
        <dbReference type="ARBA" id="ARBA00023002"/>
    </source>
</evidence>
<proteinExistence type="inferred from homology"/>
<keyword evidence="4 5" id="KW-0413">Isomerase</keyword>
<dbReference type="InterPro" id="IPR036291">
    <property type="entry name" value="NAD(P)-bd_dom_sf"/>
</dbReference>
<dbReference type="GO" id="GO:0016853">
    <property type="term" value="F:isomerase activity"/>
    <property type="evidence" value="ECO:0007669"/>
    <property type="project" value="UniProtKB-KW"/>
</dbReference>
<reference evidence="7 8" key="1">
    <citation type="journal article" date="2016" name="Nat. Commun.">
        <title>Thousands of microbial genomes shed light on interconnected biogeochemical processes in an aquifer system.</title>
        <authorList>
            <person name="Anantharaman K."/>
            <person name="Brown C.T."/>
            <person name="Hug L.A."/>
            <person name="Sharon I."/>
            <person name="Castelle C.J."/>
            <person name="Probst A.J."/>
            <person name="Thomas B.C."/>
            <person name="Singh A."/>
            <person name="Wilkins M.J."/>
            <person name="Karaoz U."/>
            <person name="Brodie E.L."/>
            <person name="Williams K.H."/>
            <person name="Hubbard S.S."/>
            <person name="Banfield J.F."/>
        </authorList>
    </citation>
    <scope>NUCLEOTIDE SEQUENCE [LARGE SCALE GENOMIC DNA]</scope>
</reference>
<keyword evidence="3 5" id="KW-0560">Oxidoreductase</keyword>
<protein>
    <recommendedName>
        <fullName evidence="5">GDP-L-fucose synthase</fullName>
        <ecNumber evidence="5">1.1.1.271</ecNumber>
    </recommendedName>
    <alternativeName>
        <fullName evidence="5">GDP-4-keto-6-deoxy-D-mannose-3,5-epimerase-4-reductase</fullName>
    </alternativeName>
</protein>
<dbReference type="GO" id="GO:0042351">
    <property type="term" value="P:'de novo' GDP-L-fucose biosynthetic process"/>
    <property type="evidence" value="ECO:0007669"/>
    <property type="project" value="UniProtKB-UniRule"/>
</dbReference>
<keyword evidence="5" id="KW-0511">Multifunctional enzyme</keyword>
<feature type="binding site" evidence="5">
    <location>
        <position position="188"/>
    </location>
    <ligand>
        <name>substrate</name>
    </ligand>
</feature>
<dbReference type="Proteomes" id="UP000176221">
    <property type="component" value="Unassembled WGS sequence"/>
</dbReference>
<comment type="catalytic activity">
    <reaction evidence="5">
        <text>GDP-beta-L-fucose + NADP(+) = GDP-4-dehydro-alpha-D-rhamnose + NADPH + H(+)</text>
        <dbReference type="Rhea" id="RHEA:18885"/>
        <dbReference type="ChEBI" id="CHEBI:15378"/>
        <dbReference type="ChEBI" id="CHEBI:57273"/>
        <dbReference type="ChEBI" id="CHEBI:57783"/>
        <dbReference type="ChEBI" id="CHEBI:57964"/>
        <dbReference type="ChEBI" id="CHEBI:58349"/>
        <dbReference type="EC" id="1.1.1.271"/>
    </reaction>
</comment>
<feature type="domain" description="NAD-dependent epimerase/dehydratase" evidence="6">
    <location>
        <begin position="9"/>
        <end position="238"/>
    </location>
</feature>
<evidence type="ECO:0000256" key="4">
    <source>
        <dbReference type="ARBA" id="ARBA00023235"/>
    </source>
</evidence>
<dbReference type="InterPro" id="IPR001509">
    <property type="entry name" value="Epimerase_deHydtase"/>
</dbReference>
<dbReference type="UniPathway" id="UPA00128">
    <property type="reaction ID" value="UER00191"/>
</dbReference>
<comment type="pathway">
    <text evidence="5">Nucleotide-sugar biosynthesis; GDP-L-fucose biosynthesis via de novo pathway; GDP-L-fucose from GDP-alpha-D-mannose: step 2/2.</text>
</comment>
<dbReference type="STRING" id="1802319.A2928_04170"/>
<accession>A0A1G2N8S4</accession>
<feature type="binding site" evidence="5">
    <location>
        <position position="203"/>
    </location>
    <ligand>
        <name>substrate</name>
    </ligand>
</feature>
<comment type="caution">
    <text evidence="7">The sequence shown here is derived from an EMBL/GenBank/DDBJ whole genome shotgun (WGS) entry which is preliminary data.</text>
</comment>
<dbReference type="Gene3D" id="3.90.25.10">
    <property type="entry name" value="UDP-galactose 4-epimerase, domain 1"/>
    <property type="match status" value="1"/>
</dbReference>
<evidence type="ECO:0000313" key="7">
    <source>
        <dbReference type="EMBL" id="OHA32480.1"/>
    </source>
</evidence>
<evidence type="ECO:0000256" key="1">
    <source>
        <dbReference type="ARBA" id="ARBA00005959"/>
    </source>
</evidence>
<feature type="active site" description="Proton donor/acceptor" evidence="5">
    <location>
        <position position="139"/>
    </location>
</feature>
<evidence type="ECO:0000259" key="6">
    <source>
        <dbReference type="Pfam" id="PF01370"/>
    </source>
</evidence>
<evidence type="ECO:0000256" key="5">
    <source>
        <dbReference type="HAMAP-Rule" id="MF_00956"/>
    </source>
</evidence>
<dbReference type="InterPro" id="IPR028614">
    <property type="entry name" value="GDP_fucose/colitose_synth"/>
</dbReference>
<gene>
    <name evidence="5" type="primary">fcl</name>
    <name evidence="7" type="ORF">A2928_04170</name>
</gene>
<dbReference type="PANTHER" id="PTHR43238">
    <property type="entry name" value="GDP-L-FUCOSE SYNTHASE"/>
    <property type="match status" value="1"/>
</dbReference>
<dbReference type="HAMAP" id="MF_00956">
    <property type="entry name" value="GDP_fucose_synth"/>
    <property type="match status" value="1"/>
</dbReference>
<dbReference type="EC" id="1.1.1.271" evidence="5"/>
<name>A0A1G2N8S4_9BACT</name>
<comment type="similarity">
    <text evidence="1 5">Belongs to the NAD(P)-dependent epimerase/dehydratase family. Fucose synthase subfamily.</text>
</comment>